<dbReference type="CTD" id="114781"/>
<sequence>MSDTHRISPSTPMGEVEHTNILSQDIGHLFSNEEYSDVTLLVENQKFHAHRVILAARCQYFRALFYGGLRESDPECCEIELQDTTSQAFEALLKYIYTGCLNLLDLKEDNLLDILGLAHQYGFSELEASISDYLRAILSIHNVCLIYDVASLYTLGALKETCYQFMDRYATEVMNSETFLTLSKGALKEVISRNSFYAAEIDIFQAVQSWVHANKDVSLKEIVEAIRLPLMSRQDLLYTVRPSNLLCADSILDAFKIKEECRNADLNYRGVLIPEENVGTAKHGASVVKGGMRSSLLDGDCQNYDLDRGFTTHPIEDVHTGGIVITLGKPTIINTIRLLLWDRDTRSYSYFIEASVDENDWIKVIDHSTYQCRSWQTLHFPARVCRYIRIIGVHNTVNKVFHLVSFEAFHTTRVFQLETGLIVPQQNVATIKASASVIEGVSRSRNALLNGDTKNYDWDSGYTCHQLGSGSIVVQLAQPYVIGSIRLLLWDCDARTYSYFVDVSTDQQTWIRVADKTKENCRSWQTLYFQRKPVTFIRIVGTRNTANEVFHCVHFECPAQNTQSGESCSSDLDDDNSPGPGHAPTLRLANPNTSTSSIVHCPSRSVSQQSPMTPSSTRSSPTSSMGASQHL</sequence>
<dbReference type="GeneID" id="578424"/>
<dbReference type="InterPro" id="IPR008979">
    <property type="entry name" value="Galactose-bd-like_sf"/>
</dbReference>
<evidence type="ECO:0000256" key="2">
    <source>
        <dbReference type="SAM" id="MobiDB-lite"/>
    </source>
</evidence>
<dbReference type="GO" id="GO:0048512">
    <property type="term" value="P:circadian behavior"/>
    <property type="evidence" value="ECO:0000318"/>
    <property type="project" value="GO_Central"/>
</dbReference>
<keyword evidence="5" id="KW-1185">Reference proteome</keyword>
<dbReference type="Pfam" id="PF00651">
    <property type="entry name" value="BTB"/>
    <property type="match status" value="1"/>
</dbReference>
<evidence type="ECO:0000256" key="1">
    <source>
        <dbReference type="ARBA" id="ARBA00020216"/>
    </source>
</evidence>
<proteinExistence type="predicted"/>
<dbReference type="OrthoDB" id="9997739at2759"/>
<feature type="region of interest" description="Disordered" evidence="2">
    <location>
        <begin position="565"/>
        <end position="631"/>
    </location>
</feature>
<dbReference type="SUPFAM" id="SSF54695">
    <property type="entry name" value="POZ domain"/>
    <property type="match status" value="1"/>
</dbReference>
<dbReference type="InParanoid" id="A0A7M7PQX2"/>
<dbReference type="CDD" id="cd18287">
    <property type="entry name" value="BTB_POZ_BTBD9"/>
    <property type="match status" value="1"/>
</dbReference>
<dbReference type="Gene3D" id="1.25.40.420">
    <property type="match status" value="1"/>
</dbReference>
<dbReference type="Gene3D" id="3.30.710.10">
    <property type="entry name" value="Potassium Channel Kv1.1, Chain A"/>
    <property type="match status" value="1"/>
</dbReference>
<feature type="compositionally biased region" description="Low complexity" evidence="2">
    <location>
        <begin position="605"/>
        <end position="625"/>
    </location>
</feature>
<dbReference type="InterPro" id="IPR011333">
    <property type="entry name" value="SKP1/BTB/POZ_sf"/>
</dbReference>
<accession>A0A7M7PQX2</accession>
<dbReference type="SMART" id="SM00875">
    <property type="entry name" value="BACK"/>
    <property type="match status" value="1"/>
</dbReference>
<protein>
    <recommendedName>
        <fullName evidence="1">BTB/POZ domain-containing protein 9</fullName>
    </recommendedName>
</protein>
<evidence type="ECO:0000313" key="5">
    <source>
        <dbReference type="Proteomes" id="UP000007110"/>
    </source>
</evidence>
<evidence type="ECO:0000313" key="4">
    <source>
        <dbReference type="EnsemblMetazoa" id="XP_030855420"/>
    </source>
</evidence>
<dbReference type="AlphaFoldDB" id="A0A7M7PQX2"/>
<dbReference type="InterPro" id="IPR052407">
    <property type="entry name" value="BTB_POZ_domain_cont_9"/>
</dbReference>
<dbReference type="GO" id="GO:0008344">
    <property type="term" value="P:adult locomotory behavior"/>
    <property type="evidence" value="ECO:0000318"/>
    <property type="project" value="GO_Central"/>
</dbReference>
<dbReference type="SUPFAM" id="SSF49785">
    <property type="entry name" value="Galactose-binding domain-like"/>
    <property type="match status" value="2"/>
</dbReference>
<dbReference type="Pfam" id="PF07707">
    <property type="entry name" value="BACK"/>
    <property type="match status" value="1"/>
</dbReference>
<dbReference type="PANTHER" id="PTHR46306">
    <property type="entry name" value="BTB/POZ DOMAIN-CONTAINING PROTEIN 9"/>
    <property type="match status" value="1"/>
</dbReference>
<dbReference type="SMART" id="SM00225">
    <property type="entry name" value="BTB"/>
    <property type="match status" value="1"/>
</dbReference>
<dbReference type="InterPro" id="IPR011705">
    <property type="entry name" value="BACK"/>
</dbReference>
<organism evidence="4 5">
    <name type="scientific">Strongylocentrotus purpuratus</name>
    <name type="common">Purple sea urchin</name>
    <dbReference type="NCBI Taxonomy" id="7668"/>
    <lineage>
        <taxon>Eukaryota</taxon>
        <taxon>Metazoa</taxon>
        <taxon>Echinodermata</taxon>
        <taxon>Eleutherozoa</taxon>
        <taxon>Echinozoa</taxon>
        <taxon>Echinoidea</taxon>
        <taxon>Euechinoidea</taxon>
        <taxon>Echinacea</taxon>
        <taxon>Camarodonta</taxon>
        <taxon>Echinidea</taxon>
        <taxon>Strongylocentrotidae</taxon>
        <taxon>Strongylocentrotus</taxon>
    </lineage>
</organism>
<dbReference type="GO" id="GO:0005737">
    <property type="term" value="C:cytoplasm"/>
    <property type="evidence" value="ECO:0000318"/>
    <property type="project" value="GO_Central"/>
</dbReference>
<dbReference type="InterPro" id="IPR034091">
    <property type="entry name" value="BTBD9_BACK-like_dom"/>
</dbReference>
<dbReference type="Pfam" id="PF00754">
    <property type="entry name" value="F5_F8_type_C"/>
    <property type="match status" value="2"/>
</dbReference>
<dbReference type="PANTHER" id="PTHR46306:SF1">
    <property type="entry name" value="BTB_POZ DOMAIN-CONTAINING PROTEIN 9"/>
    <property type="match status" value="1"/>
</dbReference>
<dbReference type="CDD" id="cd14822">
    <property type="entry name" value="BACK_BTBD9"/>
    <property type="match status" value="1"/>
</dbReference>
<dbReference type="Gene3D" id="2.60.120.260">
    <property type="entry name" value="Galactose-binding domain-like"/>
    <property type="match status" value="2"/>
</dbReference>
<dbReference type="InterPro" id="IPR000421">
    <property type="entry name" value="FA58C"/>
</dbReference>
<dbReference type="EnsemblMetazoa" id="XM_030999560">
    <property type="protein sequence ID" value="XP_030855420"/>
    <property type="gene ID" value="LOC578424"/>
</dbReference>
<name>A0A7M7PQX2_STRPU</name>
<reference evidence="5" key="1">
    <citation type="submission" date="2015-02" db="EMBL/GenBank/DDBJ databases">
        <title>Genome sequencing for Strongylocentrotus purpuratus.</title>
        <authorList>
            <person name="Murali S."/>
            <person name="Liu Y."/>
            <person name="Vee V."/>
            <person name="English A."/>
            <person name="Wang M."/>
            <person name="Skinner E."/>
            <person name="Han Y."/>
            <person name="Muzny D.M."/>
            <person name="Worley K.C."/>
            <person name="Gibbs R.A."/>
        </authorList>
    </citation>
    <scope>NUCLEOTIDE SEQUENCE</scope>
</reference>
<dbReference type="PROSITE" id="PS50097">
    <property type="entry name" value="BTB"/>
    <property type="match status" value="1"/>
</dbReference>
<dbReference type="FunFam" id="2.60.120.260:FF:000051">
    <property type="entry name" value="BTB/POZ domain-containing protein 9"/>
    <property type="match status" value="1"/>
</dbReference>
<reference evidence="4" key="2">
    <citation type="submission" date="2021-01" db="UniProtKB">
        <authorList>
            <consortium name="EnsemblMetazoa"/>
        </authorList>
    </citation>
    <scope>IDENTIFICATION</scope>
</reference>
<dbReference type="InterPro" id="IPR000210">
    <property type="entry name" value="BTB/POZ_dom"/>
</dbReference>
<evidence type="ECO:0000259" key="3">
    <source>
        <dbReference type="PROSITE" id="PS50097"/>
    </source>
</evidence>
<dbReference type="FunFam" id="1.25.40.420:FF:000005">
    <property type="entry name" value="BTB/POZ domain-containing protein 9"/>
    <property type="match status" value="1"/>
</dbReference>
<dbReference type="KEGG" id="spu:578424"/>
<dbReference type="FunFam" id="3.30.710.10:FF:000042">
    <property type="entry name" value="BTB/POZ domain-containing protein 9"/>
    <property type="match status" value="1"/>
</dbReference>
<dbReference type="GO" id="GO:0050804">
    <property type="term" value="P:modulation of chemical synaptic transmission"/>
    <property type="evidence" value="ECO:0000318"/>
    <property type="project" value="GO_Central"/>
</dbReference>
<dbReference type="Proteomes" id="UP000007110">
    <property type="component" value="Unassembled WGS sequence"/>
</dbReference>
<dbReference type="OMA" id="LCMINHI"/>
<feature type="domain" description="BTB" evidence="3">
    <location>
        <begin position="36"/>
        <end position="105"/>
    </location>
</feature>
<dbReference type="FunFam" id="2.60.120.260:FF:000038">
    <property type="entry name" value="BTB/POZ domain-containing protein 9"/>
    <property type="match status" value="1"/>
</dbReference>
<dbReference type="RefSeq" id="XP_030855420.1">
    <property type="nucleotide sequence ID" value="XM_030999560.1"/>
</dbReference>